<evidence type="ECO:0000259" key="9">
    <source>
        <dbReference type="PROSITE" id="PS51194"/>
    </source>
</evidence>
<dbReference type="InterPro" id="IPR027417">
    <property type="entry name" value="P-loop_NTPase"/>
</dbReference>
<feature type="compositionally biased region" description="Polar residues" evidence="8">
    <location>
        <begin position="686"/>
        <end position="711"/>
    </location>
</feature>
<dbReference type="GO" id="GO:0043138">
    <property type="term" value="F:3'-5' DNA helicase activity"/>
    <property type="evidence" value="ECO:0007669"/>
    <property type="project" value="UniProtKB-EC"/>
</dbReference>
<evidence type="ECO:0000256" key="1">
    <source>
        <dbReference type="ARBA" id="ARBA00022741"/>
    </source>
</evidence>
<sequence length="784" mass="84782">MVFCCTRNSAVTTAKELVKVWNSTNPPARLWKGPGKRLSISNDDLKATTAAGVAFHHAGLSAADRLAVEKGFLDGQVNVICCTSTLAVGVNLPCQLVIIKNTVCWQDGGWKQYSDLEMMQMLGRAGRPQFDDTATAVILTRKDRVAHYERLISGSESLESCLHLNLIEHLNAEIGLGIVSDILTAIKWLSSTFLFVRLRRNPGHYKLQNGNSQDDKEALLKQICEKDLELLRQSGLVDTKKTCTTAYGDAMARYYVRFETMKKIVSLKTKSDIHDIYLRIFTARIEPEVPAEFVLSEDEDVDVIDPSLEDSFVTSNSGASHLMTPGPEAPNLMASNTQTSNTEAFIHGSLSCDAPLRAAWVGSPFTALNTEASRVEDPGFAYQNTESSSIEGSTGDSPTPPLRSGSPVPSLASIFWGPYPEDALGSQASRTSSMSGFQWAVLSNGAVQGVDYPPVVPIAEPFSNPFSEPARWNSSTHGNRLPRSNRAVTFDLSPATGTQRTSPAASIQHRMPSPHLQAASSVQEATPIGQQVASLEEQAAPLEQPAAPLEQPAATSEQQADPSARAAPDSAAQQTADGKSVVIEHNPQVARTLLPNGRLSCVHVCRANSECTHRCCKEGAKQWWRSKRSRPRKESKIAGKTNPGQEDSQNDSSQAASAQLPEESTLDASVAQRAVETAARYASAGGQMTSVPSVPLASSQRATNRFSSEQGRMTLLPSEPASCPERAGSSPPRAATREEEETEITEMQEIISEYLLSPCEREETATFLESSEDELTDTAMDLSG</sequence>
<dbReference type="Gene3D" id="1.10.10.10">
    <property type="entry name" value="Winged helix-like DNA-binding domain superfamily/Winged helix DNA-binding domain"/>
    <property type="match status" value="1"/>
</dbReference>
<evidence type="ECO:0000256" key="4">
    <source>
        <dbReference type="ARBA" id="ARBA00022840"/>
    </source>
</evidence>
<dbReference type="FunFam" id="1.10.10.10:FF:000012">
    <property type="entry name" value="U5 small nuclear ribonucleoprotein helicase"/>
    <property type="match status" value="1"/>
</dbReference>
<reference evidence="10" key="1">
    <citation type="submission" date="2022-12" db="EMBL/GenBank/DDBJ databases">
        <authorList>
            <person name="Petersen C."/>
        </authorList>
    </citation>
    <scope>NUCLEOTIDE SEQUENCE</scope>
    <source>
        <strain evidence="10">IBT 30728</strain>
    </source>
</reference>
<keyword evidence="11" id="KW-1185">Reference proteome</keyword>
<dbReference type="SUPFAM" id="SSF52540">
    <property type="entry name" value="P-loop containing nucleoside triphosphate hydrolases"/>
    <property type="match status" value="1"/>
</dbReference>
<dbReference type="Gene3D" id="1.10.3380.10">
    <property type="entry name" value="Sec63 N-terminal domain-like domain"/>
    <property type="match status" value="1"/>
</dbReference>
<proteinExistence type="predicted"/>
<dbReference type="Proteomes" id="UP001148312">
    <property type="component" value="Unassembled WGS sequence"/>
</dbReference>
<name>A0A9W9X325_9EURO</name>
<dbReference type="GO" id="GO:0016787">
    <property type="term" value="F:hydrolase activity"/>
    <property type="evidence" value="ECO:0007669"/>
    <property type="project" value="UniProtKB-KW"/>
</dbReference>
<feature type="region of interest" description="Disordered" evidence="8">
    <location>
        <begin position="622"/>
        <end position="668"/>
    </location>
</feature>
<dbReference type="InterPro" id="IPR052247">
    <property type="entry name" value="Meiotic_Crossover_Helicase"/>
</dbReference>
<dbReference type="GeneID" id="81626270"/>
<reference evidence="10" key="2">
    <citation type="journal article" date="2023" name="IMA Fungus">
        <title>Comparative genomic study of the Penicillium genus elucidates a diverse pangenome and 15 lateral gene transfer events.</title>
        <authorList>
            <person name="Petersen C."/>
            <person name="Sorensen T."/>
            <person name="Nielsen M.R."/>
            <person name="Sondergaard T.E."/>
            <person name="Sorensen J.L."/>
            <person name="Fitzpatrick D.A."/>
            <person name="Frisvad J.C."/>
            <person name="Nielsen K.L."/>
        </authorList>
    </citation>
    <scope>NUCLEOTIDE SEQUENCE</scope>
    <source>
        <strain evidence="10">IBT 30728</strain>
    </source>
</reference>
<comment type="catalytic activity">
    <reaction evidence="7">
        <text>ATP + H2O = ADP + phosphate + H(+)</text>
        <dbReference type="Rhea" id="RHEA:13065"/>
        <dbReference type="ChEBI" id="CHEBI:15377"/>
        <dbReference type="ChEBI" id="CHEBI:15378"/>
        <dbReference type="ChEBI" id="CHEBI:30616"/>
        <dbReference type="ChEBI" id="CHEBI:43474"/>
        <dbReference type="ChEBI" id="CHEBI:456216"/>
        <dbReference type="EC" id="5.6.2.4"/>
    </reaction>
</comment>
<accession>A0A9W9X325</accession>
<evidence type="ECO:0000256" key="2">
    <source>
        <dbReference type="ARBA" id="ARBA00022801"/>
    </source>
</evidence>
<dbReference type="Pfam" id="PF23445">
    <property type="entry name" value="WHD_SNRNP200"/>
    <property type="match status" value="1"/>
</dbReference>
<feature type="compositionally biased region" description="Polar residues" evidence="8">
    <location>
        <begin position="384"/>
        <end position="397"/>
    </location>
</feature>
<dbReference type="AlphaFoldDB" id="A0A9W9X325"/>
<dbReference type="CDD" id="cd18795">
    <property type="entry name" value="SF2_C_Ski2"/>
    <property type="match status" value="1"/>
</dbReference>
<dbReference type="Gene3D" id="3.40.50.300">
    <property type="entry name" value="P-loop containing nucleotide triphosphate hydrolases"/>
    <property type="match status" value="1"/>
</dbReference>
<evidence type="ECO:0000256" key="8">
    <source>
        <dbReference type="SAM" id="MobiDB-lite"/>
    </source>
</evidence>
<gene>
    <name evidence="10" type="ORF">N7539_006419</name>
</gene>
<dbReference type="GO" id="GO:0005524">
    <property type="term" value="F:ATP binding"/>
    <property type="evidence" value="ECO:0007669"/>
    <property type="project" value="UniProtKB-KW"/>
</dbReference>
<dbReference type="SMART" id="SM00490">
    <property type="entry name" value="HELICc"/>
    <property type="match status" value="1"/>
</dbReference>
<comment type="caution">
    <text evidence="10">The sequence shown here is derived from an EMBL/GenBank/DDBJ whole genome shotgun (WGS) entry which is preliminary data.</text>
</comment>
<evidence type="ECO:0000313" key="10">
    <source>
        <dbReference type="EMBL" id="KAJ5482973.1"/>
    </source>
</evidence>
<feature type="compositionally biased region" description="Polar residues" evidence="8">
    <location>
        <begin position="495"/>
        <end position="505"/>
    </location>
</feature>
<feature type="region of interest" description="Disordered" evidence="8">
    <location>
        <begin position="384"/>
        <end position="407"/>
    </location>
</feature>
<feature type="compositionally biased region" description="Low complexity" evidence="8">
    <location>
        <begin position="645"/>
        <end position="659"/>
    </location>
</feature>
<dbReference type="InterPro" id="IPR057842">
    <property type="entry name" value="WH_MER3"/>
</dbReference>
<dbReference type="PANTHER" id="PTHR47835">
    <property type="entry name" value="HFM1, ATP DEPENDENT DNA HELICASE HOMOLOG"/>
    <property type="match status" value="1"/>
</dbReference>
<keyword evidence="4" id="KW-0067">ATP-binding</keyword>
<keyword evidence="1" id="KW-0547">Nucleotide-binding</keyword>
<feature type="domain" description="Helicase C-terminal" evidence="9">
    <location>
        <begin position="1"/>
        <end position="174"/>
    </location>
</feature>
<dbReference type="InterPro" id="IPR001650">
    <property type="entry name" value="Helicase_C-like"/>
</dbReference>
<dbReference type="EMBL" id="JAPWDQ010000008">
    <property type="protein sequence ID" value="KAJ5482973.1"/>
    <property type="molecule type" value="Genomic_DNA"/>
</dbReference>
<keyword evidence="2" id="KW-0378">Hydrolase</keyword>
<evidence type="ECO:0000256" key="5">
    <source>
        <dbReference type="ARBA" id="ARBA00034617"/>
    </source>
</evidence>
<comment type="catalytic activity">
    <reaction evidence="5">
        <text>Couples ATP hydrolysis with the unwinding of duplex DNA by translocating in the 3'-5' direction.</text>
        <dbReference type="EC" id="5.6.2.4"/>
    </reaction>
</comment>
<dbReference type="PROSITE" id="PS51194">
    <property type="entry name" value="HELICASE_CTER"/>
    <property type="match status" value="1"/>
</dbReference>
<dbReference type="PANTHER" id="PTHR47835:SF3">
    <property type="entry name" value="HELICASE FOR MEIOSIS 1"/>
    <property type="match status" value="1"/>
</dbReference>
<keyword evidence="3 10" id="KW-0347">Helicase</keyword>
<dbReference type="InterPro" id="IPR036388">
    <property type="entry name" value="WH-like_DNA-bd_sf"/>
</dbReference>
<feature type="region of interest" description="Disordered" evidence="8">
    <location>
        <begin position="682"/>
        <end position="741"/>
    </location>
</feature>
<dbReference type="EC" id="5.6.2.4" evidence="6"/>
<organism evidence="10 11">
    <name type="scientific">Penicillium diatomitis</name>
    <dbReference type="NCBI Taxonomy" id="2819901"/>
    <lineage>
        <taxon>Eukaryota</taxon>
        <taxon>Fungi</taxon>
        <taxon>Dikarya</taxon>
        <taxon>Ascomycota</taxon>
        <taxon>Pezizomycotina</taxon>
        <taxon>Eurotiomycetes</taxon>
        <taxon>Eurotiomycetidae</taxon>
        <taxon>Eurotiales</taxon>
        <taxon>Aspergillaceae</taxon>
        <taxon>Penicillium</taxon>
    </lineage>
</organism>
<feature type="region of interest" description="Disordered" evidence="8">
    <location>
        <begin position="469"/>
        <end position="526"/>
    </location>
</feature>
<protein>
    <recommendedName>
        <fullName evidence="6">DNA 3'-5' helicase</fullName>
        <ecNumber evidence="6">5.6.2.4</ecNumber>
    </recommendedName>
</protein>
<dbReference type="RefSeq" id="XP_056788945.1">
    <property type="nucleotide sequence ID" value="XM_056936021.1"/>
</dbReference>
<dbReference type="Pfam" id="PF00271">
    <property type="entry name" value="Helicase_C"/>
    <property type="match status" value="1"/>
</dbReference>
<evidence type="ECO:0000256" key="7">
    <source>
        <dbReference type="ARBA" id="ARBA00048988"/>
    </source>
</evidence>
<feature type="region of interest" description="Disordered" evidence="8">
    <location>
        <begin position="542"/>
        <end position="577"/>
    </location>
</feature>
<evidence type="ECO:0000256" key="6">
    <source>
        <dbReference type="ARBA" id="ARBA00034808"/>
    </source>
</evidence>
<evidence type="ECO:0000313" key="11">
    <source>
        <dbReference type="Proteomes" id="UP001148312"/>
    </source>
</evidence>
<evidence type="ECO:0000256" key="3">
    <source>
        <dbReference type="ARBA" id="ARBA00022806"/>
    </source>
</evidence>